<name>A0A835H8R1_9MAGN</name>
<keyword evidence="2" id="KW-0067">ATP-binding</keyword>
<dbReference type="GO" id="GO:0005524">
    <property type="term" value="F:ATP binding"/>
    <property type="evidence" value="ECO:0007669"/>
    <property type="project" value="UniProtKB-KW"/>
</dbReference>
<dbReference type="AlphaFoldDB" id="A0A835H8R1"/>
<dbReference type="PRINTS" id="PR00819">
    <property type="entry name" value="CBXCFQXSUPER"/>
</dbReference>
<dbReference type="EMBL" id="JADFTS010000008">
    <property type="protein sequence ID" value="KAF9593673.1"/>
    <property type="molecule type" value="Genomic_DNA"/>
</dbReference>
<comment type="caution">
    <text evidence="3">The sequence shown here is derived from an EMBL/GenBank/DDBJ whole genome shotgun (WGS) entry which is preliminary data.</text>
</comment>
<evidence type="ECO:0000256" key="2">
    <source>
        <dbReference type="ARBA" id="ARBA00022840"/>
    </source>
</evidence>
<dbReference type="OrthoDB" id="10261663at2759"/>
<organism evidence="3 4">
    <name type="scientific">Coptis chinensis</name>
    <dbReference type="NCBI Taxonomy" id="261450"/>
    <lineage>
        <taxon>Eukaryota</taxon>
        <taxon>Viridiplantae</taxon>
        <taxon>Streptophyta</taxon>
        <taxon>Embryophyta</taxon>
        <taxon>Tracheophyta</taxon>
        <taxon>Spermatophyta</taxon>
        <taxon>Magnoliopsida</taxon>
        <taxon>Ranunculales</taxon>
        <taxon>Ranunculaceae</taxon>
        <taxon>Coptidoideae</taxon>
        <taxon>Coptis</taxon>
    </lineage>
</organism>
<dbReference type="Proteomes" id="UP000631114">
    <property type="component" value="Unassembled WGS sequence"/>
</dbReference>
<accession>A0A835H8R1</accession>
<dbReference type="InterPro" id="IPR000641">
    <property type="entry name" value="CbxX/CfxQ"/>
</dbReference>
<dbReference type="PANTHER" id="PTHR43392:SF2">
    <property type="entry name" value="AAA-TYPE ATPASE FAMILY PROTEIN _ ANKYRIN REPEAT FAMILY PROTEIN"/>
    <property type="match status" value="1"/>
</dbReference>
<evidence type="ECO:0000313" key="3">
    <source>
        <dbReference type="EMBL" id="KAF9593673.1"/>
    </source>
</evidence>
<reference evidence="3 4" key="1">
    <citation type="submission" date="2020-10" db="EMBL/GenBank/DDBJ databases">
        <title>The Coptis chinensis genome and diversification of protoberbering-type alkaloids.</title>
        <authorList>
            <person name="Wang B."/>
            <person name="Shu S."/>
            <person name="Song C."/>
            <person name="Liu Y."/>
        </authorList>
    </citation>
    <scope>NUCLEOTIDE SEQUENCE [LARGE SCALE GENOMIC DNA]</scope>
    <source>
        <strain evidence="3">HL-2020</strain>
        <tissue evidence="3">Leaf</tissue>
    </source>
</reference>
<dbReference type="SUPFAM" id="SSF52540">
    <property type="entry name" value="P-loop containing nucleoside triphosphate hydrolases"/>
    <property type="match status" value="1"/>
</dbReference>
<dbReference type="Gene3D" id="3.40.50.300">
    <property type="entry name" value="P-loop containing nucleotide triphosphate hydrolases"/>
    <property type="match status" value="1"/>
</dbReference>
<evidence type="ECO:0000256" key="1">
    <source>
        <dbReference type="ARBA" id="ARBA00022741"/>
    </source>
</evidence>
<keyword evidence="1" id="KW-0547">Nucleotide-binding</keyword>
<dbReference type="PANTHER" id="PTHR43392">
    <property type="entry name" value="AAA-TYPE ATPASE FAMILY PROTEIN / ANKYRIN REPEAT FAMILY PROTEIN"/>
    <property type="match status" value="1"/>
</dbReference>
<evidence type="ECO:0000313" key="4">
    <source>
        <dbReference type="Proteomes" id="UP000631114"/>
    </source>
</evidence>
<protein>
    <recommendedName>
        <fullName evidence="5">ATPase AAA-type core domain-containing protein</fullName>
    </recommendedName>
</protein>
<dbReference type="InterPro" id="IPR027417">
    <property type="entry name" value="P-loop_NTPase"/>
</dbReference>
<gene>
    <name evidence="3" type="ORF">IFM89_024490</name>
</gene>
<keyword evidence="4" id="KW-1185">Reference proteome</keyword>
<evidence type="ECO:0008006" key="5">
    <source>
        <dbReference type="Google" id="ProtNLM"/>
    </source>
</evidence>
<proteinExistence type="predicted"/>
<dbReference type="InterPro" id="IPR050773">
    <property type="entry name" value="CbxX/CfxQ_RuBisCO_ESX"/>
</dbReference>
<dbReference type="GO" id="GO:0016887">
    <property type="term" value="F:ATP hydrolysis activity"/>
    <property type="evidence" value="ECO:0007669"/>
    <property type="project" value="TreeGrafter"/>
</dbReference>
<sequence length="99" mass="11106">MGDLADTLGPNMKIAFKDKSFYVDFLGECRQSDDDQLKETTAWTQAKGGILFVDEAYRLMQPKHEDSRDFGLEALEEIMSAMDSGKIAVIFAGYSKPMQ</sequence>